<dbReference type="AlphaFoldDB" id="A0A7V1ZJ00"/>
<dbReference type="InterPro" id="IPR000905">
    <property type="entry name" value="Gcp-like_dom"/>
</dbReference>
<organism evidence="2">
    <name type="scientific">Thermoanaerobaculum aquaticum</name>
    <dbReference type="NCBI Taxonomy" id="1312852"/>
    <lineage>
        <taxon>Bacteria</taxon>
        <taxon>Pseudomonadati</taxon>
        <taxon>Acidobacteriota</taxon>
        <taxon>Thermoanaerobaculia</taxon>
        <taxon>Thermoanaerobaculales</taxon>
        <taxon>Thermoanaerobaculaceae</taxon>
        <taxon>Thermoanaerobaculum</taxon>
    </lineage>
</organism>
<dbReference type="GO" id="GO:0016740">
    <property type="term" value="F:transferase activity"/>
    <property type="evidence" value="ECO:0007669"/>
    <property type="project" value="UniProtKB-KW"/>
</dbReference>
<accession>A0A7V1ZJ00</accession>
<protein>
    <submittedName>
        <fullName evidence="2">tRNA (Adenosine(37)-N6)-threonylcarbamoyltransferase complex dimerization subunit type 1 TsaB</fullName>
    </submittedName>
</protein>
<keyword evidence="2" id="KW-0808">Transferase</keyword>
<dbReference type="EMBL" id="DSHW01000442">
    <property type="protein sequence ID" value="HEQ88919.1"/>
    <property type="molecule type" value="Genomic_DNA"/>
</dbReference>
<dbReference type="Pfam" id="PF00814">
    <property type="entry name" value="TsaD"/>
    <property type="match status" value="1"/>
</dbReference>
<evidence type="ECO:0000313" key="2">
    <source>
        <dbReference type="EMBL" id="HEQ88919.1"/>
    </source>
</evidence>
<dbReference type="SUPFAM" id="SSF53067">
    <property type="entry name" value="Actin-like ATPase domain"/>
    <property type="match status" value="1"/>
</dbReference>
<sequence>MAHGFSHNGRACSLRSPWHNGLVRTVLALLGCAGRVEVALASPSLAAPSVVALASPEPRANLLLQAVHQVLQAAQLKVSDLELVVATTGPGSFTGIRNTLACAWGFAQACHLPVHGFSSLLVQAARSGEAEVLAVQPARKGWFYAQPFVCKEGWIATAPVEILRQEELASQPLSVVAPPGLKLPPDVKVASTCRTPAEALLALGVQLESPDSSTLVPSYVEAFPASREP</sequence>
<dbReference type="NCBIfam" id="TIGR03725">
    <property type="entry name" value="T6A_YeaZ"/>
    <property type="match status" value="1"/>
</dbReference>
<evidence type="ECO:0000259" key="1">
    <source>
        <dbReference type="Pfam" id="PF00814"/>
    </source>
</evidence>
<dbReference type="InterPro" id="IPR043129">
    <property type="entry name" value="ATPase_NBD"/>
</dbReference>
<reference evidence="2" key="1">
    <citation type="journal article" date="2020" name="mSystems">
        <title>Genome- and Community-Level Interaction Insights into Carbon Utilization and Element Cycling Functions of Hydrothermarchaeota in Hydrothermal Sediment.</title>
        <authorList>
            <person name="Zhou Z."/>
            <person name="Liu Y."/>
            <person name="Xu W."/>
            <person name="Pan J."/>
            <person name="Luo Z.H."/>
            <person name="Li M."/>
        </authorList>
    </citation>
    <scope>NUCLEOTIDE SEQUENCE [LARGE SCALE GENOMIC DNA]</scope>
    <source>
        <strain evidence="2">SpSt-186</strain>
    </source>
</reference>
<gene>
    <name evidence="2" type="primary">tsaB</name>
    <name evidence="2" type="ORF">ENP06_05865</name>
</gene>
<dbReference type="GO" id="GO:0002949">
    <property type="term" value="P:tRNA threonylcarbamoyladenosine modification"/>
    <property type="evidence" value="ECO:0007669"/>
    <property type="project" value="InterPro"/>
</dbReference>
<name>A0A7V1ZJ00_9BACT</name>
<dbReference type="InterPro" id="IPR022496">
    <property type="entry name" value="T6A_TsaB"/>
</dbReference>
<comment type="caution">
    <text evidence="2">The sequence shown here is derived from an EMBL/GenBank/DDBJ whole genome shotgun (WGS) entry which is preliminary data.</text>
</comment>
<feature type="domain" description="Gcp-like" evidence="1">
    <location>
        <begin position="62"/>
        <end position="144"/>
    </location>
</feature>
<dbReference type="Gene3D" id="3.30.420.40">
    <property type="match status" value="1"/>
</dbReference>
<proteinExistence type="predicted"/>